<evidence type="ECO:0000256" key="6">
    <source>
        <dbReference type="SAM" id="Phobius"/>
    </source>
</evidence>
<comment type="caution">
    <text evidence="8">The sequence shown here is derived from an EMBL/GenBank/DDBJ whole genome shotgun (WGS) entry which is preliminary data.</text>
</comment>
<reference evidence="8 9" key="1">
    <citation type="journal article" date="2017" name="Mycologia">
        <title>Bifiguratus adelaidae, gen. et sp. nov., a new member of Mucoromycotina in endophytic and soil-dwelling habitats.</title>
        <authorList>
            <person name="Torres-Cruz T.J."/>
            <person name="Billingsley Tobias T.L."/>
            <person name="Almatruk M."/>
            <person name="Hesse C."/>
            <person name="Kuske C.R."/>
            <person name="Desiro A."/>
            <person name="Benucci G.M."/>
            <person name="Bonito G."/>
            <person name="Stajich J.E."/>
            <person name="Dunlap C."/>
            <person name="Arnold A.E."/>
            <person name="Porras-Alfaro A."/>
        </authorList>
    </citation>
    <scope>NUCLEOTIDE SEQUENCE [LARGE SCALE GENOMIC DNA]</scope>
    <source>
        <strain evidence="8 9">AZ0501</strain>
    </source>
</reference>
<protein>
    <recommendedName>
        <fullName evidence="7">Major facilitator superfamily (MFS) profile domain-containing protein</fullName>
    </recommendedName>
</protein>
<dbReference type="SUPFAM" id="SSF103473">
    <property type="entry name" value="MFS general substrate transporter"/>
    <property type="match status" value="1"/>
</dbReference>
<dbReference type="InterPro" id="IPR011701">
    <property type="entry name" value="MFS"/>
</dbReference>
<evidence type="ECO:0000313" key="9">
    <source>
        <dbReference type="Proteomes" id="UP000242875"/>
    </source>
</evidence>
<keyword evidence="3 6" id="KW-0812">Transmembrane</keyword>
<feature type="domain" description="Major facilitator superfamily (MFS) profile" evidence="7">
    <location>
        <begin position="57"/>
        <end position="467"/>
    </location>
</feature>
<feature type="transmembrane region" description="Helical" evidence="6">
    <location>
        <begin position="375"/>
        <end position="396"/>
    </location>
</feature>
<feature type="transmembrane region" description="Helical" evidence="6">
    <location>
        <begin position="439"/>
        <end position="459"/>
    </location>
</feature>
<dbReference type="EMBL" id="MVBO01000196">
    <property type="protein sequence ID" value="OZJ02048.1"/>
    <property type="molecule type" value="Genomic_DNA"/>
</dbReference>
<feature type="transmembrane region" description="Helical" evidence="6">
    <location>
        <begin position="153"/>
        <end position="174"/>
    </location>
</feature>
<feature type="transmembrane region" description="Helical" evidence="6">
    <location>
        <begin position="351"/>
        <end position="369"/>
    </location>
</feature>
<dbReference type="GO" id="GO:0016020">
    <property type="term" value="C:membrane"/>
    <property type="evidence" value="ECO:0007669"/>
    <property type="project" value="UniProtKB-SubCell"/>
</dbReference>
<dbReference type="Pfam" id="PF07690">
    <property type="entry name" value="MFS_1"/>
    <property type="match status" value="1"/>
</dbReference>
<dbReference type="FunFam" id="1.20.1250.20:FF:000013">
    <property type="entry name" value="MFS general substrate transporter"/>
    <property type="match status" value="1"/>
</dbReference>
<evidence type="ECO:0000256" key="4">
    <source>
        <dbReference type="ARBA" id="ARBA00022989"/>
    </source>
</evidence>
<feature type="transmembrane region" description="Helical" evidence="6">
    <location>
        <begin position="93"/>
        <end position="111"/>
    </location>
</feature>
<dbReference type="FunFam" id="1.20.1250.20:FF:000018">
    <property type="entry name" value="MFS transporter permease"/>
    <property type="match status" value="1"/>
</dbReference>
<dbReference type="PANTHER" id="PTHR43791">
    <property type="entry name" value="PERMEASE-RELATED"/>
    <property type="match status" value="1"/>
</dbReference>
<keyword evidence="4 6" id="KW-1133">Transmembrane helix</keyword>
<keyword evidence="2" id="KW-0813">Transport</keyword>
<name>A0A261XUM7_9FUNG</name>
<dbReference type="InterPro" id="IPR020846">
    <property type="entry name" value="MFS_dom"/>
</dbReference>
<proteinExistence type="predicted"/>
<dbReference type="InterPro" id="IPR036259">
    <property type="entry name" value="MFS_trans_sf"/>
</dbReference>
<evidence type="ECO:0000256" key="3">
    <source>
        <dbReference type="ARBA" id="ARBA00022692"/>
    </source>
</evidence>
<dbReference type="OrthoDB" id="1935484at2759"/>
<dbReference type="Gene3D" id="1.20.1250.20">
    <property type="entry name" value="MFS general substrate transporter like domains"/>
    <property type="match status" value="2"/>
</dbReference>
<evidence type="ECO:0000256" key="1">
    <source>
        <dbReference type="ARBA" id="ARBA00004141"/>
    </source>
</evidence>
<evidence type="ECO:0000256" key="2">
    <source>
        <dbReference type="ARBA" id="ARBA00022448"/>
    </source>
</evidence>
<accession>A0A261XUM7</accession>
<feature type="transmembrane region" description="Helical" evidence="6">
    <location>
        <begin position="214"/>
        <end position="236"/>
    </location>
</feature>
<dbReference type="PROSITE" id="PS50850">
    <property type="entry name" value="MFS"/>
    <property type="match status" value="1"/>
</dbReference>
<keyword evidence="5 6" id="KW-0472">Membrane</keyword>
<dbReference type="Proteomes" id="UP000242875">
    <property type="component" value="Unassembled WGS sequence"/>
</dbReference>
<gene>
    <name evidence="8" type="ORF">BZG36_05379</name>
</gene>
<dbReference type="GO" id="GO:0022857">
    <property type="term" value="F:transmembrane transporter activity"/>
    <property type="evidence" value="ECO:0007669"/>
    <property type="project" value="InterPro"/>
</dbReference>
<feature type="transmembrane region" description="Helical" evidence="6">
    <location>
        <begin position="123"/>
        <end position="141"/>
    </location>
</feature>
<dbReference type="AlphaFoldDB" id="A0A261XUM7"/>
<feature type="transmembrane region" description="Helical" evidence="6">
    <location>
        <begin position="55"/>
        <end position="73"/>
    </location>
</feature>
<evidence type="ECO:0000313" key="8">
    <source>
        <dbReference type="EMBL" id="OZJ02048.1"/>
    </source>
</evidence>
<feature type="transmembrane region" description="Helical" evidence="6">
    <location>
        <begin position="321"/>
        <end position="339"/>
    </location>
</feature>
<evidence type="ECO:0000259" key="7">
    <source>
        <dbReference type="PROSITE" id="PS50850"/>
    </source>
</evidence>
<sequence>MSKSVVTTVKYAMEEEYPAKNASVKGSANILPATSWSPSPEDAAKERALNRKLDIFLLPFMSLLYLFSGLDRGNIGNAQTDGFSQDVGLPADAINNATTLFFITFVIFQPISAGLGKKVGPNLWISIIMICWGVLTFANAWTKSNGMLIGLRLSIGLFEAGFYPTAVFYLSTFYPRFQLAQRIGYFYGMYAIAGAFSGAIAFGVFQIHGSLYGWQYLFIIEGSLTMFMSIVGLIYLPKGPSTAWFLTAEQREYAAHRMAVDSALSEQTTLTRRDIVETIRDWKFWAVLPFNIFASCPSSAFSVFLPLVINGMGFSGLQSNLMSVPPYLLGAIGLWIFAYSSDHRQERGWHIVAALIVQLIGLILVVVITSPIPRYICLCILLFGSYASAPLTIAWLSGNTPDPGMRSLVLGVNGWGNLAGVISSELFRSEFAPRYLIPFYASLGFIGASIAGYIGYRYLLAAVNKRRYSVVNGWTPEQIEEERVNDIRYGDKKYTFVYDL</sequence>
<feature type="transmembrane region" description="Helical" evidence="6">
    <location>
        <begin position="408"/>
        <end position="427"/>
    </location>
</feature>
<feature type="transmembrane region" description="Helical" evidence="6">
    <location>
        <begin position="186"/>
        <end position="208"/>
    </location>
</feature>
<evidence type="ECO:0000256" key="5">
    <source>
        <dbReference type="ARBA" id="ARBA00023136"/>
    </source>
</evidence>
<dbReference type="PANTHER" id="PTHR43791:SF21">
    <property type="entry name" value="MAJOR FACILITATOR SUPERFAMILY (MFS) PROFILE DOMAIN-CONTAINING PROTEIN"/>
    <property type="match status" value="1"/>
</dbReference>
<comment type="subcellular location">
    <subcellularLocation>
        <location evidence="1">Membrane</location>
        <topology evidence="1">Multi-pass membrane protein</topology>
    </subcellularLocation>
</comment>
<keyword evidence="9" id="KW-1185">Reference proteome</keyword>
<organism evidence="8 9">
    <name type="scientific">Bifiguratus adelaidae</name>
    <dbReference type="NCBI Taxonomy" id="1938954"/>
    <lineage>
        <taxon>Eukaryota</taxon>
        <taxon>Fungi</taxon>
        <taxon>Fungi incertae sedis</taxon>
        <taxon>Mucoromycota</taxon>
        <taxon>Mucoromycotina</taxon>
        <taxon>Endogonomycetes</taxon>
        <taxon>Endogonales</taxon>
        <taxon>Endogonales incertae sedis</taxon>
        <taxon>Bifiguratus</taxon>
    </lineage>
</organism>
<feature type="transmembrane region" description="Helical" evidence="6">
    <location>
        <begin position="282"/>
        <end position="309"/>
    </location>
</feature>